<dbReference type="EMBL" id="BMKU01000001">
    <property type="protein sequence ID" value="GGG83758.1"/>
    <property type="molecule type" value="Genomic_DNA"/>
</dbReference>
<sequence length="109" mass="12985">MSGTFFGQHTHPRARRAHKCATCDRTIDHGEVYSRQFCVWDGMAYAWKQCLHCEAMIPYIDYDESFNEDDYQCWEPRNIKELRIRVHLNKQWRNNAGELYPIPFQKAAA</sequence>
<accession>A0ABQ1X973</accession>
<dbReference type="RefSeq" id="WP_188808652.1">
    <property type="nucleotide sequence ID" value="NZ_BAAAWV010000001.1"/>
</dbReference>
<proteinExistence type="predicted"/>
<evidence type="ECO:0000313" key="1">
    <source>
        <dbReference type="EMBL" id="GGG83758.1"/>
    </source>
</evidence>
<evidence type="ECO:0000313" key="2">
    <source>
        <dbReference type="Proteomes" id="UP000596938"/>
    </source>
</evidence>
<comment type="caution">
    <text evidence="1">The sequence shown here is derived from an EMBL/GenBank/DDBJ whole genome shotgun (WGS) entry which is preliminary data.</text>
</comment>
<gene>
    <name evidence="1" type="ORF">GCM10011577_01510</name>
</gene>
<protein>
    <submittedName>
        <fullName evidence="1">Uncharacterized protein</fullName>
    </submittedName>
</protein>
<name>A0ABQ1X973_9MICC</name>
<dbReference type="Proteomes" id="UP000596938">
    <property type="component" value="Unassembled WGS sequence"/>
</dbReference>
<organism evidence="1 2">
    <name type="scientific">Pseudarthrobacter polychromogenes</name>
    <dbReference type="NCBI Taxonomy" id="1676"/>
    <lineage>
        <taxon>Bacteria</taxon>
        <taxon>Bacillati</taxon>
        <taxon>Actinomycetota</taxon>
        <taxon>Actinomycetes</taxon>
        <taxon>Micrococcales</taxon>
        <taxon>Micrococcaceae</taxon>
        <taxon>Pseudarthrobacter</taxon>
    </lineage>
</organism>
<keyword evidence="2" id="KW-1185">Reference proteome</keyword>
<reference evidence="2" key="1">
    <citation type="journal article" date="2019" name="Int. J. Syst. Evol. Microbiol.">
        <title>The Global Catalogue of Microorganisms (GCM) 10K type strain sequencing project: providing services to taxonomists for standard genome sequencing and annotation.</title>
        <authorList>
            <consortium name="The Broad Institute Genomics Platform"/>
            <consortium name="The Broad Institute Genome Sequencing Center for Infectious Disease"/>
            <person name="Wu L."/>
            <person name="Ma J."/>
        </authorList>
    </citation>
    <scope>NUCLEOTIDE SEQUENCE [LARGE SCALE GENOMIC DNA]</scope>
    <source>
        <strain evidence="2">CGMCC 1.1927</strain>
    </source>
</reference>